<evidence type="ECO:0000313" key="3">
    <source>
        <dbReference type="EMBL" id="KUG09583.1"/>
    </source>
</evidence>
<dbReference type="Pfam" id="PF13840">
    <property type="entry name" value="ACT_7"/>
    <property type="match status" value="1"/>
</dbReference>
<proteinExistence type="predicted"/>
<dbReference type="PANTHER" id="PTHR39199">
    <property type="entry name" value="BLR5128 PROTEIN"/>
    <property type="match status" value="1"/>
</dbReference>
<reference evidence="3 4" key="1">
    <citation type="submission" date="2015-11" db="EMBL/GenBank/DDBJ databases">
        <title>Solirubrum puertoriconensis gen. nov. an environmental bacteria isolated in Puerto Rico.</title>
        <authorList>
            <person name="Cuebas-Irizarry M.F."/>
            <person name="Montalvo-Rodriguez R."/>
        </authorList>
    </citation>
    <scope>NUCLEOTIDE SEQUENCE [LARGE SCALE GENOMIC DNA]</scope>
    <source>
        <strain evidence="3 4">MC1A</strain>
    </source>
</reference>
<dbReference type="AlphaFoldDB" id="A0A9X0HP96"/>
<dbReference type="Pfam" id="PF10000">
    <property type="entry name" value="ACT_3"/>
    <property type="match status" value="1"/>
</dbReference>
<evidence type="ECO:0000259" key="2">
    <source>
        <dbReference type="Pfam" id="PF13840"/>
    </source>
</evidence>
<dbReference type="RefSeq" id="WP_059067691.1">
    <property type="nucleotide sequence ID" value="NZ_LNAL01000003.1"/>
</dbReference>
<dbReference type="PANTHER" id="PTHR39199:SF1">
    <property type="entry name" value="BLR5128 PROTEIN"/>
    <property type="match status" value="1"/>
</dbReference>
<protein>
    <submittedName>
        <fullName evidence="3">Acetyltransferase</fullName>
    </submittedName>
</protein>
<dbReference type="Proteomes" id="UP000054223">
    <property type="component" value="Unassembled WGS sequence"/>
</dbReference>
<dbReference type="InterPro" id="IPR045865">
    <property type="entry name" value="ACT-like_dom_sf"/>
</dbReference>
<accession>A0A9X0HP96</accession>
<name>A0A9X0HP96_SOLP1</name>
<gene>
    <name evidence="3" type="ORF">ASU33_17930</name>
</gene>
<keyword evidence="4" id="KW-1185">Reference proteome</keyword>
<comment type="caution">
    <text evidence="3">The sequence shown here is derived from an EMBL/GenBank/DDBJ whole genome shotgun (WGS) entry which is preliminary data.</text>
</comment>
<dbReference type="SUPFAM" id="SSF55021">
    <property type="entry name" value="ACT-like"/>
    <property type="match status" value="2"/>
</dbReference>
<evidence type="ECO:0000259" key="1">
    <source>
        <dbReference type="Pfam" id="PF10000"/>
    </source>
</evidence>
<dbReference type="Gene3D" id="3.30.2130.10">
    <property type="entry name" value="VC0802-like"/>
    <property type="match status" value="1"/>
</dbReference>
<feature type="domain" description="CASTOR ACT" evidence="2">
    <location>
        <begin position="70"/>
        <end position="126"/>
    </location>
</feature>
<dbReference type="InterPro" id="IPR018717">
    <property type="entry name" value="DUF2241"/>
</dbReference>
<sequence length="135" mass="14566">MPGQTDLRQLLRTLQPELQPGSYVFCTVRSLSGINPDDVLCLFREQESLTVILPQAAADVLGLSYSFVASWITLTVHSALEAVGLTAAFATALTQANISCNVVAAYYHDHLFVTQADAERALGVLRQLSAEAEQA</sequence>
<evidence type="ECO:0000313" key="4">
    <source>
        <dbReference type="Proteomes" id="UP000054223"/>
    </source>
</evidence>
<feature type="domain" description="DUF2241" evidence="1">
    <location>
        <begin position="2"/>
        <end position="69"/>
    </location>
</feature>
<dbReference type="EMBL" id="LNAL01000003">
    <property type="protein sequence ID" value="KUG09583.1"/>
    <property type="molecule type" value="Genomic_DNA"/>
</dbReference>
<dbReference type="InterPro" id="IPR027795">
    <property type="entry name" value="CASTOR_ACT_dom"/>
</dbReference>
<dbReference type="OrthoDB" id="517867at2"/>
<organism evidence="3 4">
    <name type="scientific">Solirubrum puertoriconensis</name>
    <dbReference type="NCBI Taxonomy" id="1751427"/>
    <lineage>
        <taxon>Bacteria</taxon>
        <taxon>Pseudomonadati</taxon>
        <taxon>Bacteroidota</taxon>
        <taxon>Cytophagia</taxon>
        <taxon>Cytophagales</taxon>
    </lineage>
</organism>